<name>A0A4U0XEW6_9PEZI</name>
<gene>
    <name evidence="3" type="ORF">B0A55_07088</name>
</gene>
<feature type="coiled-coil region" evidence="1">
    <location>
        <begin position="74"/>
        <end position="101"/>
    </location>
</feature>
<keyword evidence="4" id="KW-1185">Reference proteome</keyword>
<sequence length="138" mass="15671">MDPTGPPQSSQQWGAASTGDTPRATSPTEPAFTRLKHLITLPESDFPPNNPLHKQIWSVELSTLQVRTLFAIAHTRLERAVKDKRDALEEESEKLDALLTRGMRIPQRADPEDVKGDVCVLVLQRWTYERDLELMRGR</sequence>
<proteinExistence type="predicted"/>
<dbReference type="OrthoDB" id="3822080at2759"/>
<keyword evidence="1" id="KW-0175">Coiled coil</keyword>
<feature type="region of interest" description="Disordered" evidence="2">
    <location>
        <begin position="1"/>
        <end position="29"/>
    </location>
</feature>
<protein>
    <submittedName>
        <fullName evidence="3">Uncharacterized protein</fullName>
    </submittedName>
</protein>
<dbReference type="Proteomes" id="UP000309340">
    <property type="component" value="Unassembled WGS sequence"/>
</dbReference>
<evidence type="ECO:0000256" key="1">
    <source>
        <dbReference type="SAM" id="Coils"/>
    </source>
</evidence>
<reference evidence="3 4" key="1">
    <citation type="submission" date="2017-03" db="EMBL/GenBank/DDBJ databases">
        <title>Genomes of endolithic fungi from Antarctica.</title>
        <authorList>
            <person name="Coleine C."/>
            <person name="Masonjones S."/>
            <person name="Stajich J.E."/>
        </authorList>
    </citation>
    <scope>NUCLEOTIDE SEQUENCE [LARGE SCALE GENOMIC DNA]</scope>
    <source>
        <strain evidence="3 4">CCFEE 5184</strain>
    </source>
</reference>
<feature type="compositionally biased region" description="Polar residues" evidence="2">
    <location>
        <begin position="7"/>
        <end position="28"/>
    </location>
</feature>
<evidence type="ECO:0000313" key="3">
    <source>
        <dbReference type="EMBL" id="TKA74108.1"/>
    </source>
</evidence>
<evidence type="ECO:0000256" key="2">
    <source>
        <dbReference type="SAM" id="MobiDB-lite"/>
    </source>
</evidence>
<dbReference type="AlphaFoldDB" id="A0A4U0XEW6"/>
<organism evidence="3 4">
    <name type="scientific">Friedmanniomyces simplex</name>
    <dbReference type="NCBI Taxonomy" id="329884"/>
    <lineage>
        <taxon>Eukaryota</taxon>
        <taxon>Fungi</taxon>
        <taxon>Dikarya</taxon>
        <taxon>Ascomycota</taxon>
        <taxon>Pezizomycotina</taxon>
        <taxon>Dothideomycetes</taxon>
        <taxon>Dothideomycetidae</taxon>
        <taxon>Mycosphaerellales</taxon>
        <taxon>Teratosphaeriaceae</taxon>
        <taxon>Friedmanniomyces</taxon>
    </lineage>
</organism>
<dbReference type="EMBL" id="NAJQ01000238">
    <property type="protein sequence ID" value="TKA74108.1"/>
    <property type="molecule type" value="Genomic_DNA"/>
</dbReference>
<accession>A0A4U0XEW6</accession>
<comment type="caution">
    <text evidence="3">The sequence shown here is derived from an EMBL/GenBank/DDBJ whole genome shotgun (WGS) entry which is preliminary data.</text>
</comment>
<evidence type="ECO:0000313" key="4">
    <source>
        <dbReference type="Proteomes" id="UP000309340"/>
    </source>
</evidence>